<protein>
    <submittedName>
        <fullName evidence="1">Phage portal protein, putative, A118 family</fullName>
    </submittedName>
</protein>
<sequence>MALPEPNSAWPPPAWAAAYATYAENEAWYLGDVDKLTKVYQRNGATRPVEVRGQRNGGVVGAVSRFFWGRPVPAGQNRTRLHIPAPADLATLSSDLMFSEPPEVRIEGLTALQQARLDLIANSDGAHATFNEMGELKAALGATVIASEWDQDVADHVWLESYGVDVVIPEFRKKRLLAATMWTEYVDGNRYFRHLERHERGMIEHALYEGTADKIGRRVPLQDRPETEHIALIVDADSRILTGLDRLTVSYNKNMPTMAWRKKGELAAAGRSDFAQLHPLFDALDETWSSWMRDLKQGAGKVLVPQGAATAGGPGTGASFDTGQEFFVELNAPGEIGKVSFDKIQFDIRVEQHERTAYAIYREILRKAGYSPSAWGDYGANGAITATEIDDRSQGSERTRDKKALFDKQAIGEQASVALELDGLLFPGKGGGRHDKPITVEFPEVSQEDPEKRARTLQMLDAARSISTEARVRYRLEGENLTEPEILAEIERVQKEQGEAAPDPTTFTG</sequence>
<proteinExistence type="predicted"/>
<reference evidence="2" key="1">
    <citation type="submission" date="2016-10" db="EMBL/GenBank/DDBJ databases">
        <authorList>
            <person name="Varghese N."/>
            <person name="Submissions S."/>
        </authorList>
    </citation>
    <scope>NUCLEOTIDE SEQUENCE [LARGE SCALE GENOMIC DNA]</scope>
    <source>
        <strain evidence="2">CGMCC 1.11101</strain>
    </source>
</reference>
<organism evidence="1 2">
    <name type="scientific">Mycetocola miduiensis</name>
    <dbReference type="NCBI Taxonomy" id="995034"/>
    <lineage>
        <taxon>Bacteria</taxon>
        <taxon>Bacillati</taxon>
        <taxon>Actinomycetota</taxon>
        <taxon>Actinomycetes</taxon>
        <taxon>Micrococcales</taxon>
        <taxon>Microbacteriaceae</taxon>
        <taxon>Mycetocola</taxon>
    </lineage>
</organism>
<dbReference type="RefSeq" id="WP_090710306.1">
    <property type="nucleotide sequence ID" value="NZ_FOVM01000004.1"/>
</dbReference>
<gene>
    <name evidence="1" type="ORF">SAMN05216219_1563</name>
</gene>
<evidence type="ECO:0000313" key="1">
    <source>
        <dbReference type="EMBL" id="SFN66375.1"/>
    </source>
</evidence>
<evidence type="ECO:0000313" key="2">
    <source>
        <dbReference type="Proteomes" id="UP000198867"/>
    </source>
</evidence>
<keyword evidence="2" id="KW-1185">Reference proteome</keyword>
<accession>A0A1I5AVB5</accession>
<dbReference type="OrthoDB" id="3268708at2"/>
<dbReference type="EMBL" id="FOVM01000004">
    <property type="protein sequence ID" value="SFN66375.1"/>
    <property type="molecule type" value="Genomic_DNA"/>
</dbReference>
<name>A0A1I5AVB5_9MICO</name>
<dbReference type="Proteomes" id="UP000198867">
    <property type="component" value="Unassembled WGS sequence"/>
</dbReference>
<dbReference type="AlphaFoldDB" id="A0A1I5AVB5"/>
<dbReference type="Pfam" id="PF05133">
    <property type="entry name" value="SPP1_portal"/>
    <property type="match status" value="1"/>
</dbReference>
<dbReference type="STRING" id="995034.SAMN05216219_1563"/>
<dbReference type="InterPro" id="IPR021145">
    <property type="entry name" value="Portal_protein_SPP1_Gp6-like"/>
</dbReference>